<keyword evidence="3" id="KW-1185">Reference proteome</keyword>
<dbReference type="Proteomes" id="UP000005226">
    <property type="component" value="Chromosome 15"/>
</dbReference>
<dbReference type="Ensembl" id="ENSTRUT00000091736.1">
    <property type="protein sequence ID" value="ENSTRUP00000081768.1"/>
    <property type="gene ID" value="ENSTRUG00000030102.1"/>
</dbReference>
<sequence>MATSVGPAMNPPHAEERAVFTQLKPVRMSAADSAEDTSVFEDIKPPLLAWRGPPPTHTHTHTSCLPSRN</sequence>
<reference evidence="2 3" key="1">
    <citation type="journal article" date="2011" name="Genome Biol. Evol.">
        <title>Integration of the genetic map and genome assembly of fugu facilitates insights into distinct features of genome evolution in teleosts and mammals.</title>
        <authorList>
            <person name="Kai W."/>
            <person name="Kikuchi K."/>
            <person name="Tohari S."/>
            <person name="Chew A.K."/>
            <person name="Tay A."/>
            <person name="Fujiwara A."/>
            <person name="Hosoya S."/>
            <person name="Suetake H."/>
            <person name="Naruse K."/>
            <person name="Brenner S."/>
            <person name="Suzuki Y."/>
            <person name="Venkatesh B."/>
        </authorList>
    </citation>
    <scope>NUCLEOTIDE SEQUENCE [LARGE SCALE GENOMIC DNA]</scope>
</reference>
<dbReference type="InParanoid" id="A0A674P7S0"/>
<feature type="region of interest" description="Disordered" evidence="1">
    <location>
        <begin position="45"/>
        <end position="69"/>
    </location>
</feature>
<reference evidence="2" key="2">
    <citation type="submission" date="2025-08" db="UniProtKB">
        <authorList>
            <consortium name="Ensembl"/>
        </authorList>
    </citation>
    <scope>IDENTIFICATION</scope>
</reference>
<proteinExistence type="predicted"/>
<evidence type="ECO:0000313" key="3">
    <source>
        <dbReference type="Proteomes" id="UP000005226"/>
    </source>
</evidence>
<evidence type="ECO:0000256" key="1">
    <source>
        <dbReference type="SAM" id="MobiDB-lite"/>
    </source>
</evidence>
<protein>
    <submittedName>
        <fullName evidence="2">Uncharacterized protein</fullName>
    </submittedName>
</protein>
<reference evidence="2" key="3">
    <citation type="submission" date="2025-09" db="UniProtKB">
        <authorList>
            <consortium name="Ensembl"/>
        </authorList>
    </citation>
    <scope>IDENTIFICATION</scope>
</reference>
<name>A0A674P7S0_TAKRU</name>
<dbReference type="AlphaFoldDB" id="A0A674P7S0"/>
<accession>A0A674P7S0</accession>
<evidence type="ECO:0000313" key="2">
    <source>
        <dbReference type="Ensembl" id="ENSTRUP00000081768.1"/>
    </source>
</evidence>
<organism evidence="2 3">
    <name type="scientific">Takifugu rubripes</name>
    <name type="common">Japanese pufferfish</name>
    <name type="synonym">Fugu rubripes</name>
    <dbReference type="NCBI Taxonomy" id="31033"/>
    <lineage>
        <taxon>Eukaryota</taxon>
        <taxon>Metazoa</taxon>
        <taxon>Chordata</taxon>
        <taxon>Craniata</taxon>
        <taxon>Vertebrata</taxon>
        <taxon>Euteleostomi</taxon>
        <taxon>Actinopterygii</taxon>
        <taxon>Neopterygii</taxon>
        <taxon>Teleostei</taxon>
        <taxon>Neoteleostei</taxon>
        <taxon>Acanthomorphata</taxon>
        <taxon>Eupercaria</taxon>
        <taxon>Tetraodontiformes</taxon>
        <taxon>Tetradontoidea</taxon>
        <taxon>Tetraodontidae</taxon>
        <taxon>Takifugu</taxon>
    </lineage>
</organism>